<feature type="domain" description="FHA" evidence="1">
    <location>
        <begin position="222"/>
        <end position="276"/>
    </location>
</feature>
<dbReference type="EMBL" id="CAUYUJ010017242">
    <property type="protein sequence ID" value="CAK0873107.1"/>
    <property type="molecule type" value="Genomic_DNA"/>
</dbReference>
<keyword evidence="3" id="KW-1185">Reference proteome</keyword>
<name>A0ABN9VM23_9DINO</name>
<protein>
    <recommendedName>
        <fullName evidence="1">FHA domain-containing protein</fullName>
    </recommendedName>
</protein>
<dbReference type="InterPro" id="IPR000253">
    <property type="entry name" value="FHA_dom"/>
</dbReference>
<feature type="non-terminal residue" evidence="2">
    <location>
        <position position="1"/>
    </location>
</feature>
<proteinExistence type="predicted"/>
<sequence>APLLTRTLPVNDQLFPPLLDRCSRTQAALFREEMENDRVSNMIATNYSDTSATLVIDNAIRDDVGCLVRWKKSRVERKDKNSANDGRAVDVRAIDWASEWPRITEGSPVQQELDQAGVGQQEFCRALSRYKHYVESGVSSDVLAPYNRQWLDHAVFLLDLENPARWSDMELRKRDEVIEAVRQDILKGYIKAAKTAIVDYALLNSRCRERLDVPFVPTLSPVWGGRPFTVPDVGTFGGPGVARGHRGGAAEFSGGVRAELEDCSASQGVLVSGVRRSAPALVPAEAH</sequence>
<reference evidence="2" key="1">
    <citation type="submission" date="2023-10" db="EMBL/GenBank/DDBJ databases">
        <authorList>
            <person name="Chen Y."/>
            <person name="Shah S."/>
            <person name="Dougan E. K."/>
            <person name="Thang M."/>
            <person name="Chan C."/>
        </authorList>
    </citation>
    <scope>NUCLEOTIDE SEQUENCE [LARGE SCALE GENOMIC DNA]</scope>
</reference>
<dbReference type="PROSITE" id="PS50006">
    <property type="entry name" value="FHA_DOMAIN"/>
    <property type="match status" value="1"/>
</dbReference>
<accession>A0ABN9VM23</accession>
<dbReference type="Proteomes" id="UP001189429">
    <property type="component" value="Unassembled WGS sequence"/>
</dbReference>
<gene>
    <name evidence="2" type="ORF">PCOR1329_LOCUS58404</name>
</gene>
<evidence type="ECO:0000313" key="3">
    <source>
        <dbReference type="Proteomes" id="UP001189429"/>
    </source>
</evidence>
<evidence type="ECO:0000313" key="2">
    <source>
        <dbReference type="EMBL" id="CAK0873107.1"/>
    </source>
</evidence>
<organism evidence="2 3">
    <name type="scientific">Prorocentrum cordatum</name>
    <dbReference type="NCBI Taxonomy" id="2364126"/>
    <lineage>
        <taxon>Eukaryota</taxon>
        <taxon>Sar</taxon>
        <taxon>Alveolata</taxon>
        <taxon>Dinophyceae</taxon>
        <taxon>Prorocentrales</taxon>
        <taxon>Prorocentraceae</taxon>
        <taxon>Prorocentrum</taxon>
    </lineage>
</organism>
<comment type="caution">
    <text evidence="2">The sequence shown here is derived from an EMBL/GenBank/DDBJ whole genome shotgun (WGS) entry which is preliminary data.</text>
</comment>
<evidence type="ECO:0000259" key="1">
    <source>
        <dbReference type="PROSITE" id="PS50006"/>
    </source>
</evidence>